<name>A0A8C5MBE6_9ANUR</name>
<reference evidence="2" key="2">
    <citation type="submission" date="2025-09" db="UniProtKB">
        <authorList>
            <consortium name="Ensembl"/>
        </authorList>
    </citation>
    <scope>IDENTIFICATION</scope>
</reference>
<keyword evidence="3" id="KW-1185">Reference proteome</keyword>
<feature type="chain" id="PRO_5034336857" description="Vitelline membrane outer layer protein 1 homolog" evidence="1">
    <location>
        <begin position="20"/>
        <end position="183"/>
    </location>
</feature>
<proteinExistence type="predicted"/>
<dbReference type="Gene3D" id="2.100.10.20">
    <property type="entry name" value="Vitelline membrane outer layer protein I (VOMI)"/>
    <property type="match status" value="1"/>
</dbReference>
<feature type="signal peptide" evidence="1">
    <location>
        <begin position="1"/>
        <end position="19"/>
    </location>
</feature>
<dbReference type="Proteomes" id="UP000694569">
    <property type="component" value="Unplaced"/>
</dbReference>
<dbReference type="InterPro" id="IPR005515">
    <property type="entry name" value="VOMI"/>
</dbReference>
<dbReference type="PANTHER" id="PTHR18841">
    <property type="entry name" value="VITELLINE MEMBRANE OUTER LAYER PROTEIN I-RELATED"/>
    <property type="match status" value="1"/>
</dbReference>
<dbReference type="PANTHER" id="PTHR18841:SF3">
    <property type="entry name" value="VITELLINE MEMBRANE OUTER LAYER PROTEIN 1 HOMOLOG"/>
    <property type="match status" value="1"/>
</dbReference>
<protein>
    <recommendedName>
        <fullName evidence="4">Vitelline membrane outer layer protein 1 homolog</fullName>
    </recommendedName>
</protein>
<dbReference type="SUPFAM" id="SSF51092">
    <property type="entry name" value="Vitelline membrane outer protein-I (VMO-I)"/>
    <property type="match status" value="1"/>
</dbReference>
<evidence type="ECO:0000313" key="2">
    <source>
        <dbReference type="Ensembl" id="ENSLLEP00000009515.1"/>
    </source>
</evidence>
<evidence type="ECO:0000313" key="3">
    <source>
        <dbReference type="Proteomes" id="UP000694569"/>
    </source>
</evidence>
<dbReference type="Pfam" id="PF03762">
    <property type="entry name" value="VOMI"/>
    <property type="match status" value="1"/>
</dbReference>
<keyword evidence="1" id="KW-0732">Signal</keyword>
<evidence type="ECO:0000256" key="1">
    <source>
        <dbReference type="SAM" id="SignalP"/>
    </source>
</evidence>
<dbReference type="GeneTree" id="ENSGT00390000009313"/>
<dbReference type="GO" id="GO:0005615">
    <property type="term" value="C:extracellular space"/>
    <property type="evidence" value="ECO:0007669"/>
    <property type="project" value="TreeGrafter"/>
</dbReference>
<dbReference type="OrthoDB" id="6344411at2759"/>
<dbReference type="Ensembl" id="ENSLLET00000009877.1">
    <property type="protein sequence ID" value="ENSLLEP00000009515.1"/>
    <property type="gene ID" value="ENSLLEG00000006061.1"/>
</dbReference>
<sequence length="183" mass="19872">MLLVAFSLLCLLQFEQSYASVITVYNGGPWGDWGTMEKCPAGTRAAAFSLKVEREQGNGDDTALNGISLYCVNTNFQVVKTITSSVGQWGDWKPVQWCPSGYLQAFCLRVEGSQGRGDDTAANNIKFKCSSGEIIEGNGLHWGNYGAWSDTCHQGINGLNIKLEKPQGDGDDTSVNDVQFNCV</sequence>
<reference evidence="2" key="1">
    <citation type="submission" date="2025-08" db="UniProtKB">
        <authorList>
            <consortium name="Ensembl"/>
        </authorList>
    </citation>
    <scope>IDENTIFICATION</scope>
</reference>
<accession>A0A8C5MBE6</accession>
<dbReference type="AlphaFoldDB" id="A0A8C5MBE6"/>
<dbReference type="InterPro" id="IPR036706">
    <property type="entry name" value="VOMI_sf"/>
</dbReference>
<evidence type="ECO:0008006" key="4">
    <source>
        <dbReference type="Google" id="ProtNLM"/>
    </source>
</evidence>
<organism evidence="2 3">
    <name type="scientific">Leptobrachium leishanense</name>
    <name type="common">Leishan spiny toad</name>
    <dbReference type="NCBI Taxonomy" id="445787"/>
    <lineage>
        <taxon>Eukaryota</taxon>
        <taxon>Metazoa</taxon>
        <taxon>Chordata</taxon>
        <taxon>Craniata</taxon>
        <taxon>Vertebrata</taxon>
        <taxon>Euteleostomi</taxon>
        <taxon>Amphibia</taxon>
        <taxon>Batrachia</taxon>
        <taxon>Anura</taxon>
        <taxon>Pelobatoidea</taxon>
        <taxon>Megophryidae</taxon>
        <taxon>Leptobrachium</taxon>
    </lineage>
</organism>